<dbReference type="InterPro" id="IPR033881">
    <property type="entry name" value="vWA_BatA_type"/>
</dbReference>
<dbReference type="InterPro" id="IPR036465">
    <property type="entry name" value="vWFA_dom_sf"/>
</dbReference>
<dbReference type="SMART" id="SM00327">
    <property type="entry name" value="VWA"/>
    <property type="match status" value="1"/>
</dbReference>
<evidence type="ECO:0000259" key="1">
    <source>
        <dbReference type="PROSITE" id="PS50234"/>
    </source>
</evidence>
<name>A0A9X3AR40_9GAMM</name>
<keyword evidence="3" id="KW-1185">Reference proteome</keyword>
<organism evidence="2 3">
    <name type="scientific">Shewanella holmiensis</name>
    <dbReference type="NCBI Taxonomy" id="2952222"/>
    <lineage>
        <taxon>Bacteria</taxon>
        <taxon>Pseudomonadati</taxon>
        <taxon>Pseudomonadota</taxon>
        <taxon>Gammaproteobacteria</taxon>
        <taxon>Alteromonadales</taxon>
        <taxon>Shewanellaceae</taxon>
        <taxon>Shewanella</taxon>
    </lineage>
</organism>
<dbReference type="PROSITE" id="PS50234">
    <property type="entry name" value="VWFA"/>
    <property type="match status" value="1"/>
</dbReference>
<gene>
    <name evidence="2" type="ORF">NE535_15555</name>
</gene>
<reference evidence="2" key="1">
    <citation type="journal article" date="2023" name="Int. J. Syst. Evol. Microbiol.">
        <title>&lt;i&gt;Shewanella septentrionalis&lt;/i&gt; sp. nov. and &lt;i&gt;Shewanella holmiensis&lt;/i&gt; sp. nov., isolated from Baltic Sea water and sediments.</title>
        <authorList>
            <person name="Martin-Rodriguez A.J."/>
            <person name="Thorell K."/>
            <person name="Joffre E."/>
            <person name="Jensie-Markopoulos S."/>
            <person name="Moore E.R.B."/>
            <person name="Sjoling A."/>
        </authorList>
    </citation>
    <scope>NUCLEOTIDE SEQUENCE</scope>
    <source>
        <strain evidence="2">SP1S2-7</strain>
    </source>
</reference>
<accession>A0A9X3AR40</accession>
<proteinExistence type="predicted"/>
<comment type="caution">
    <text evidence="2">The sequence shown here is derived from an EMBL/GenBank/DDBJ whole genome shotgun (WGS) entry which is preliminary data.</text>
</comment>
<dbReference type="InterPro" id="IPR002035">
    <property type="entry name" value="VWF_A"/>
</dbReference>
<dbReference type="InterPro" id="IPR050768">
    <property type="entry name" value="UPF0353/GerABKA_families"/>
</dbReference>
<dbReference type="Pfam" id="PF00092">
    <property type="entry name" value="VWA"/>
    <property type="match status" value="1"/>
</dbReference>
<dbReference type="EMBL" id="JAMTCD010000024">
    <property type="protein sequence ID" value="MCT7943186.1"/>
    <property type="molecule type" value="Genomic_DNA"/>
</dbReference>
<dbReference type="Proteomes" id="UP001155546">
    <property type="component" value="Unassembled WGS sequence"/>
</dbReference>
<dbReference type="AlphaFoldDB" id="A0A9X3AR40"/>
<evidence type="ECO:0000313" key="3">
    <source>
        <dbReference type="Proteomes" id="UP001155546"/>
    </source>
</evidence>
<protein>
    <submittedName>
        <fullName evidence="2">VWA domain-containing protein</fullName>
    </submittedName>
</protein>
<evidence type="ECO:0000313" key="2">
    <source>
        <dbReference type="EMBL" id="MCT7943186.1"/>
    </source>
</evidence>
<dbReference type="CDD" id="cd01467">
    <property type="entry name" value="vWA_BatA_type"/>
    <property type="match status" value="1"/>
</dbReference>
<dbReference type="RefSeq" id="WP_261299525.1">
    <property type="nucleotide sequence ID" value="NZ_JAMTCD010000024.1"/>
</dbReference>
<feature type="domain" description="VWFA" evidence="1">
    <location>
        <begin position="84"/>
        <end position="278"/>
    </location>
</feature>
<dbReference type="PANTHER" id="PTHR22550">
    <property type="entry name" value="SPORE GERMINATION PROTEIN"/>
    <property type="match status" value="1"/>
</dbReference>
<dbReference type="SUPFAM" id="SSF53300">
    <property type="entry name" value="vWA-like"/>
    <property type="match status" value="1"/>
</dbReference>
<dbReference type="Gene3D" id="3.40.50.410">
    <property type="entry name" value="von Willebrand factor, type A domain"/>
    <property type="match status" value="1"/>
</dbReference>
<dbReference type="PANTHER" id="PTHR22550:SF18">
    <property type="entry name" value="VWFA DOMAIN-CONTAINING PROTEIN"/>
    <property type="match status" value="1"/>
</dbReference>
<sequence length="334" mass="37890">MLSLTWPLVFLLLPLPFLFRQTKNVEQGGHLQLPGVSHAIKNQSKQNIKHSRKLYWLMWLFLLCAVARPQWLGEPIELPSKGRDLMMAVDLSGSMQIEDMVIEGRTVDRFTLIQHVLANFIERRNGDRLGLILFADHAYLQAPLTQDRRSVAKFLTDAQIGLVGKQTAIGEAIALAVKRFDMVEESNRVLVLLTDGSNNAGSIEPEAAAEIAAKRNITIYTVGVGAELLERRTIFGKERINPSMDLDETQLQKLADMTKGQYFRARSSEDLEKIYQTIDKLEPVTRDQLSYRPKKELFYWPLLMSLLLSMLISCRQHFQAGMVLPSLKRGAKTL</sequence>